<dbReference type="HAMAP" id="MF_00357">
    <property type="entry name" value="RNApol_bact_RpoE"/>
    <property type="match status" value="1"/>
</dbReference>
<dbReference type="GO" id="GO:0006355">
    <property type="term" value="P:regulation of DNA-templated transcription"/>
    <property type="evidence" value="ECO:0007669"/>
    <property type="project" value="UniProtKB-UniRule"/>
</dbReference>
<protein>
    <recommendedName>
        <fullName evidence="6">Probable DNA-directed RNA polymerase subunit delta</fullName>
    </recommendedName>
    <alternativeName>
        <fullName evidence="6">RNAP delta factor</fullName>
    </alternativeName>
</protein>
<dbReference type="InterPro" id="IPR007759">
    <property type="entry name" value="Asxl_HARE-HTH"/>
</dbReference>
<evidence type="ECO:0000256" key="5">
    <source>
        <dbReference type="ARBA" id="ARBA00023163"/>
    </source>
</evidence>
<keyword evidence="10" id="KW-1185">Reference proteome</keyword>
<evidence type="ECO:0000256" key="3">
    <source>
        <dbReference type="ARBA" id="ARBA00022679"/>
    </source>
</evidence>
<dbReference type="Proteomes" id="UP000579136">
    <property type="component" value="Unassembled WGS sequence"/>
</dbReference>
<dbReference type="InterPro" id="IPR029757">
    <property type="entry name" value="RpoE"/>
</dbReference>
<feature type="domain" description="HTH HARE-type" evidence="8">
    <location>
        <begin position="14"/>
        <end position="81"/>
    </location>
</feature>
<evidence type="ECO:0000313" key="10">
    <source>
        <dbReference type="Proteomes" id="UP000579136"/>
    </source>
</evidence>
<dbReference type="Gene3D" id="1.10.10.1250">
    <property type="entry name" value="RNA polymerase, subunit delta, N-terminal domain"/>
    <property type="match status" value="1"/>
</dbReference>
<comment type="subunit">
    <text evidence="6">RNAP is composed of a core of 2 alpha, a beta and a beta' subunits. The core is associated with a delta subunit and one of several sigma factors.</text>
</comment>
<organism evidence="9 10">
    <name type="scientific">Nosocomiicoccus ampullae</name>
    <dbReference type="NCBI Taxonomy" id="489910"/>
    <lineage>
        <taxon>Bacteria</taxon>
        <taxon>Bacillati</taxon>
        <taxon>Bacillota</taxon>
        <taxon>Bacilli</taxon>
        <taxon>Bacillales</taxon>
        <taxon>Staphylococcaceae</taxon>
        <taxon>Nosocomiicoccus</taxon>
    </lineage>
</organism>
<dbReference type="GO" id="GO:0006351">
    <property type="term" value="P:DNA-templated transcription"/>
    <property type="evidence" value="ECO:0007669"/>
    <property type="project" value="InterPro"/>
</dbReference>
<evidence type="ECO:0000256" key="1">
    <source>
        <dbReference type="ARBA" id="ARBA00009828"/>
    </source>
</evidence>
<name>A0A9Q2HFD2_9STAP</name>
<comment type="function">
    <text evidence="6">Participates in both the initiation and recycling phases of transcription. In the presence of the delta subunit, RNAP displays an increased specificity of transcription, a decreased affinity for nucleic acids, and an increased efficiency of RNA synthesis because of enhanced recycling.</text>
</comment>
<evidence type="ECO:0000256" key="6">
    <source>
        <dbReference type="HAMAP-Rule" id="MF_00357"/>
    </source>
</evidence>
<evidence type="ECO:0000256" key="2">
    <source>
        <dbReference type="ARBA" id="ARBA00022478"/>
    </source>
</evidence>
<keyword evidence="5 6" id="KW-0804">Transcription</keyword>
<comment type="similarity">
    <text evidence="1 6">Belongs to the RpoE family.</text>
</comment>
<dbReference type="EMBL" id="JACHHF010000004">
    <property type="protein sequence ID" value="MBB5176033.1"/>
    <property type="molecule type" value="Genomic_DNA"/>
</dbReference>
<keyword evidence="4 6" id="KW-0548">Nucleotidyltransferase</keyword>
<dbReference type="Pfam" id="PF05066">
    <property type="entry name" value="HARE-HTH"/>
    <property type="match status" value="1"/>
</dbReference>
<evidence type="ECO:0000256" key="4">
    <source>
        <dbReference type="ARBA" id="ARBA00022695"/>
    </source>
</evidence>
<evidence type="ECO:0000313" key="9">
    <source>
        <dbReference type="EMBL" id="MBB5176033.1"/>
    </source>
</evidence>
<feature type="region of interest" description="Disordered" evidence="7">
    <location>
        <begin position="106"/>
        <end position="125"/>
    </location>
</feature>
<evidence type="ECO:0000256" key="7">
    <source>
        <dbReference type="SAM" id="MobiDB-lite"/>
    </source>
</evidence>
<keyword evidence="3 6" id="KW-0808">Transferase</keyword>
<reference evidence="9 10" key="1">
    <citation type="submission" date="2020-08" db="EMBL/GenBank/DDBJ databases">
        <title>Genomic Encyclopedia of Type Strains, Phase IV (KMG-IV): sequencing the most valuable type-strain genomes for metagenomic binning, comparative biology and taxonomic classification.</title>
        <authorList>
            <person name="Goeker M."/>
        </authorList>
    </citation>
    <scope>NUCLEOTIDE SEQUENCE [LARGE SCALE GENOMIC DNA]</scope>
    <source>
        <strain evidence="9 10">DSM 19163</strain>
    </source>
</reference>
<dbReference type="InterPro" id="IPR038087">
    <property type="entry name" value="RNAP_delta_N_dom_sf"/>
</dbReference>
<dbReference type="RefSeq" id="WP_183673884.1">
    <property type="nucleotide sequence ID" value="NZ_CBCRYX010000007.1"/>
</dbReference>
<dbReference type="GO" id="GO:0003899">
    <property type="term" value="F:DNA-directed RNA polymerase activity"/>
    <property type="evidence" value="ECO:0007669"/>
    <property type="project" value="UniProtKB-UniRule"/>
</dbReference>
<dbReference type="AlphaFoldDB" id="A0A9Q2HFD2"/>
<gene>
    <name evidence="6" type="primary">rpoE</name>
    <name evidence="9" type="ORF">HNQ45_000917</name>
</gene>
<proteinExistence type="inferred from homology"/>
<dbReference type="NCBIfam" id="TIGR04567">
    <property type="entry name" value="RNAP_delt_lowGC"/>
    <property type="match status" value="1"/>
</dbReference>
<dbReference type="PROSITE" id="PS51913">
    <property type="entry name" value="HTH_HARE"/>
    <property type="match status" value="1"/>
</dbReference>
<comment type="caution">
    <text evidence="9">The sequence shown here is derived from an EMBL/GenBank/DDBJ whole genome shotgun (WGS) entry which is preliminary data.</text>
</comment>
<accession>A0A9Q2HFD2</accession>
<dbReference type="GO" id="GO:0000428">
    <property type="term" value="C:DNA-directed RNA polymerase complex"/>
    <property type="evidence" value="ECO:0007669"/>
    <property type="project" value="UniProtKB-KW"/>
</dbReference>
<sequence>MKLDEFTKEMIDEQAFIDMAYIYLEELGKETDLYSIIDKFQEIGGYTEKEIENRILQFYTDLNTDGRFVSTEDGVWGLRKWFTVDDINDKIAPTVHKFEVVDDDDLEEFEEDEEALEEDLEEDEDIDEVIDDEDIDTADLNIEEGDTIEDDYGDGEEY</sequence>
<keyword evidence="2 6" id="KW-0240">DNA-directed RNA polymerase</keyword>
<evidence type="ECO:0000259" key="8">
    <source>
        <dbReference type="PROSITE" id="PS51913"/>
    </source>
</evidence>